<accession>A0A4Q7D034</accession>
<protein>
    <submittedName>
        <fullName evidence="2">Uncharacterized protein</fullName>
    </submittedName>
</protein>
<reference evidence="2 3" key="1">
    <citation type="submission" date="2019-02" db="EMBL/GenBank/DDBJ databases">
        <title>Pseudomonas spp from wheat grain.</title>
        <authorList>
            <person name="Cho G.-S."/>
            <person name="Franz C.M.A.P."/>
        </authorList>
    </citation>
    <scope>NUCLEOTIDE SEQUENCE [LARGE SCALE GENOMIC DNA]</scope>
    <source>
        <strain evidence="2 3">133NRW</strain>
    </source>
</reference>
<organism evidence="2 3">
    <name type="scientific">Pseudomonas orientalis</name>
    <dbReference type="NCBI Taxonomy" id="76758"/>
    <lineage>
        <taxon>Bacteria</taxon>
        <taxon>Pseudomonadati</taxon>
        <taxon>Pseudomonadota</taxon>
        <taxon>Gammaproteobacteria</taxon>
        <taxon>Pseudomonadales</taxon>
        <taxon>Pseudomonadaceae</taxon>
        <taxon>Pseudomonas</taxon>
    </lineage>
</organism>
<dbReference type="AlphaFoldDB" id="A0A4Q7D034"/>
<dbReference type="Proteomes" id="UP000293369">
    <property type="component" value="Unassembled WGS sequence"/>
</dbReference>
<name>A0A4Q7D034_9PSED</name>
<gene>
    <name evidence="2" type="ORF">EUX57_14085</name>
</gene>
<feature type="transmembrane region" description="Helical" evidence="1">
    <location>
        <begin position="127"/>
        <end position="146"/>
    </location>
</feature>
<keyword evidence="1" id="KW-0472">Membrane</keyword>
<keyword evidence="1" id="KW-1133">Transmembrane helix</keyword>
<evidence type="ECO:0000313" key="2">
    <source>
        <dbReference type="EMBL" id="RZI31142.1"/>
    </source>
</evidence>
<keyword evidence="1" id="KW-0812">Transmembrane</keyword>
<sequence>MNRQIHDVLKYIYERNKVEARVLMSSMERRDGDHRDFYPLAALINDGFIGFSGPIPKAAGNDGAPSHIDAYQMSRLLQCYSQGTGSQGYQGVSIFNEEGRDSTFFIAAKGLLYFHEYLEKRRGWWQAAFLGLGASIIAGCVTGWLATLVR</sequence>
<proteinExistence type="predicted"/>
<comment type="caution">
    <text evidence="2">The sequence shown here is derived from an EMBL/GenBank/DDBJ whole genome shotgun (WGS) entry which is preliminary data.</text>
</comment>
<dbReference type="RefSeq" id="WP_130138571.1">
    <property type="nucleotide sequence ID" value="NZ_SGFE01000024.1"/>
</dbReference>
<dbReference type="EMBL" id="SGFE01000024">
    <property type="protein sequence ID" value="RZI31142.1"/>
    <property type="molecule type" value="Genomic_DNA"/>
</dbReference>
<evidence type="ECO:0000256" key="1">
    <source>
        <dbReference type="SAM" id="Phobius"/>
    </source>
</evidence>
<evidence type="ECO:0000313" key="3">
    <source>
        <dbReference type="Proteomes" id="UP000293369"/>
    </source>
</evidence>